<protein>
    <submittedName>
        <fullName evidence="1">Uncharacterized protein</fullName>
    </submittedName>
</protein>
<keyword evidence="2" id="KW-1185">Reference proteome</keyword>
<dbReference type="AlphaFoldDB" id="A0A0P1A3R9"/>
<dbReference type="RefSeq" id="XP_024571464.1">
    <property type="nucleotide sequence ID" value="XM_024723470.2"/>
</dbReference>
<reference evidence="2" key="1">
    <citation type="submission" date="2014-09" db="EMBL/GenBank/DDBJ databases">
        <authorList>
            <person name="Sharma Rahul"/>
            <person name="Thines Marco"/>
        </authorList>
    </citation>
    <scope>NUCLEOTIDE SEQUENCE [LARGE SCALE GENOMIC DNA]</scope>
</reference>
<evidence type="ECO:0000313" key="2">
    <source>
        <dbReference type="Proteomes" id="UP000054928"/>
    </source>
</evidence>
<proteinExistence type="predicted"/>
<dbReference type="EMBL" id="CCYD01000007">
    <property type="protein sequence ID" value="CEG35095.1"/>
    <property type="molecule type" value="Genomic_DNA"/>
</dbReference>
<accession>A0A0P1A3R9</accession>
<sequence length="59" mass="6419">MAVTSSNASMSVAAQLQEKLCLDRTTFLTRLQRTNIKVGVITSVCEIIALSMISDICNK</sequence>
<dbReference type="Proteomes" id="UP000054928">
    <property type="component" value="Unassembled WGS sequence"/>
</dbReference>
<name>A0A0P1A3R9_PLAHL</name>
<dbReference type="GeneID" id="36409771"/>
<evidence type="ECO:0000313" key="1">
    <source>
        <dbReference type="EMBL" id="CEG35095.1"/>
    </source>
</evidence>
<organism evidence="1 2">
    <name type="scientific">Plasmopara halstedii</name>
    <name type="common">Downy mildew of sunflower</name>
    <dbReference type="NCBI Taxonomy" id="4781"/>
    <lineage>
        <taxon>Eukaryota</taxon>
        <taxon>Sar</taxon>
        <taxon>Stramenopiles</taxon>
        <taxon>Oomycota</taxon>
        <taxon>Peronosporomycetes</taxon>
        <taxon>Peronosporales</taxon>
        <taxon>Peronosporaceae</taxon>
        <taxon>Plasmopara</taxon>
    </lineage>
</organism>